<evidence type="ECO:0000256" key="1">
    <source>
        <dbReference type="SAM" id="SignalP"/>
    </source>
</evidence>
<dbReference type="STRING" id="1945521.A1232T_01479"/>
<keyword evidence="3" id="KW-1185">Reference proteome</keyword>
<proteinExistence type="predicted"/>
<gene>
    <name evidence="2" type="ORF">A1232T_01479</name>
</gene>
<dbReference type="RefSeq" id="WP_077451215.1">
    <property type="nucleotide sequence ID" value="NZ_FUGE01000144.1"/>
</dbReference>
<feature type="signal peptide" evidence="1">
    <location>
        <begin position="1"/>
        <end position="22"/>
    </location>
</feature>
<keyword evidence="1" id="KW-0732">Signal</keyword>
<evidence type="ECO:0008006" key="4">
    <source>
        <dbReference type="Google" id="ProtNLM"/>
    </source>
</evidence>
<dbReference type="Proteomes" id="UP000188357">
    <property type="component" value="Unassembled WGS sequence"/>
</dbReference>
<reference evidence="2 3" key="1">
    <citation type="submission" date="2017-02" db="EMBL/GenBank/DDBJ databases">
        <authorList>
            <person name="Peterson S.W."/>
        </authorList>
    </citation>
    <scope>NUCLEOTIDE SEQUENCE [LARGE SCALE GENOMIC DNA]</scope>
    <source>
        <strain evidence="2">Psychrobacter_piechaudii</strain>
    </source>
</reference>
<organism evidence="2 3">
    <name type="scientific">Psychrobacter piechaudii</name>
    <dbReference type="NCBI Taxonomy" id="1945521"/>
    <lineage>
        <taxon>Bacteria</taxon>
        <taxon>Pseudomonadati</taxon>
        <taxon>Pseudomonadota</taxon>
        <taxon>Gammaproteobacteria</taxon>
        <taxon>Moraxellales</taxon>
        <taxon>Moraxellaceae</taxon>
        <taxon>Psychrobacter</taxon>
    </lineage>
</organism>
<dbReference type="EMBL" id="FUGE01000144">
    <property type="protein sequence ID" value="SJM71997.1"/>
    <property type="molecule type" value="Genomic_DNA"/>
</dbReference>
<name>A0A1R4GUW0_9GAMM</name>
<protein>
    <recommendedName>
        <fullName evidence="4">Lipoprotein</fullName>
    </recommendedName>
</protein>
<dbReference type="AlphaFoldDB" id="A0A1R4GUW0"/>
<evidence type="ECO:0000313" key="2">
    <source>
        <dbReference type="EMBL" id="SJM71997.1"/>
    </source>
</evidence>
<dbReference type="OrthoDB" id="6655998at2"/>
<feature type="chain" id="PRO_5012051557" description="Lipoprotein" evidence="1">
    <location>
        <begin position="23"/>
        <end position="245"/>
    </location>
</feature>
<sequence length="245" mass="27691">MNLKLKPVLLTSVVAISMLLNACNITSHNQVTSEPIDKVAEQSKIRIDWSKIDSESKVPKDNGPQEVNYPRHTIELAKAVNRPVADIYRHQTVYDSPEVEQVLDKIRTQLGDSYVDIYGNGEGVPKYFIVTRQNVIAESYEYVVKTGEAKGFSIDFEILPIADRSKEAMLDVYDSEEDIEKIEKIIKKYGGEMQGLGFTPIGFKITVDGYFEKPLTPAHHAQMENELKQLTGVNIEVRRTGRVIF</sequence>
<evidence type="ECO:0000313" key="3">
    <source>
        <dbReference type="Proteomes" id="UP000188357"/>
    </source>
</evidence>
<accession>A0A1R4GUW0</accession>